<evidence type="ECO:0000256" key="1">
    <source>
        <dbReference type="SAM" id="Phobius"/>
    </source>
</evidence>
<dbReference type="EMBL" id="BK032860">
    <property type="protein sequence ID" value="DAF64438.1"/>
    <property type="molecule type" value="Genomic_DNA"/>
</dbReference>
<accession>A0A8S5TMS8</accession>
<keyword evidence="1" id="KW-1133">Transmembrane helix</keyword>
<feature type="transmembrane region" description="Helical" evidence="1">
    <location>
        <begin position="12"/>
        <end position="30"/>
    </location>
</feature>
<evidence type="ECO:0000313" key="2">
    <source>
        <dbReference type="EMBL" id="DAF64438.1"/>
    </source>
</evidence>
<name>A0A8S5TMS8_9CAUD</name>
<reference evidence="2" key="1">
    <citation type="journal article" date="2021" name="Proc. Natl. Acad. Sci. U.S.A.">
        <title>A Catalog of Tens of Thousands of Viruses from Human Metagenomes Reveals Hidden Associations with Chronic Diseases.</title>
        <authorList>
            <person name="Tisza M.J."/>
            <person name="Buck C.B."/>
        </authorList>
    </citation>
    <scope>NUCLEOTIDE SEQUENCE</scope>
    <source>
        <strain evidence="2">CttaA39</strain>
    </source>
</reference>
<organism evidence="2">
    <name type="scientific">Siphoviridae sp. cttaA39</name>
    <dbReference type="NCBI Taxonomy" id="2827960"/>
    <lineage>
        <taxon>Viruses</taxon>
        <taxon>Duplodnaviria</taxon>
        <taxon>Heunggongvirae</taxon>
        <taxon>Uroviricota</taxon>
        <taxon>Caudoviricetes</taxon>
    </lineage>
</organism>
<keyword evidence="1" id="KW-0812">Transmembrane</keyword>
<proteinExistence type="predicted"/>
<sequence length="31" mass="3896">MLTFKNPYSKKNTYFLPFFLFSLEYINFFFS</sequence>
<keyword evidence="1" id="KW-0472">Membrane</keyword>
<protein>
    <submittedName>
        <fullName evidence="2">Uncharacterized protein</fullName>
    </submittedName>
</protein>